<dbReference type="GO" id="GO:1904680">
    <property type="term" value="F:peptide transmembrane transporter activity"/>
    <property type="evidence" value="ECO:0007669"/>
    <property type="project" value="TreeGrafter"/>
</dbReference>
<dbReference type="Proteomes" id="UP001216057">
    <property type="component" value="Unassembled WGS sequence"/>
</dbReference>
<evidence type="ECO:0000259" key="4">
    <source>
        <dbReference type="Pfam" id="PF00496"/>
    </source>
</evidence>
<proteinExistence type="inferred from homology"/>
<dbReference type="PANTHER" id="PTHR30290:SF28">
    <property type="entry name" value="ABC TRANSPORTER PERIPLASMIC-BINDING PROTEIN SAPA-RELATED"/>
    <property type="match status" value="1"/>
</dbReference>
<dbReference type="PIRSF" id="PIRSF002741">
    <property type="entry name" value="MppA"/>
    <property type="match status" value="1"/>
</dbReference>
<dbReference type="RefSeq" id="WP_317475530.1">
    <property type="nucleotide sequence ID" value="NZ_JARQTO010000001.1"/>
</dbReference>
<dbReference type="Gene3D" id="3.40.190.10">
    <property type="entry name" value="Periplasmic binding protein-like II"/>
    <property type="match status" value="1"/>
</dbReference>
<feature type="chain" id="PRO_5043711865" evidence="3">
    <location>
        <begin position="21"/>
        <end position="563"/>
    </location>
</feature>
<feature type="signal peptide" evidence="3">
    <location>
        <begin position="1"/>
        <end position="20"/>
    </location>
</feature>
<dbReference type="InterPro" id="IPR039424">
    <property type="entry name" value="SBP_5"/>
</dbReference>
<evidence type="ECO:0000256" key="2">
    <source>
        <dbReference type="ARBA" id="ARBA00022729"/>
    </source>
</evidence>
<accession>A0AAW6QBF9</accession>
<comment type="caution">
    <text evidence="6">The sequence shown here is derived from an EMBL/GenBank/DDBJ whole genome shotgun (WGS) entry which is preliminary data.</text>
</comment>
<dbReference type="GO" id="GO:0030288">
    <property type="term" value="C:outer membrane-bounded periplasmic space"/>
    <property type="evidence" value="ECO:0007669"/>
    <property type="project" value="UniProtKB-ARBA"/>
</dbReference>
<evidence type="ECO:0000313" key="8">
    <source>
        <dbReference type="Proteomes" id="UP001216057"/>
    </source>
</evidence>
<dbReference type="InterPro" id="IPR030678">
    <property type="entry name" value="Peptide/Ni-bd"/>
</dbReference>
<dbReference type="CDD" id="cd08493">
    <property type="entry name" value="PBP2_DppA_like"/>
    <property type="match status" value="1"/>
</dbReference>
<dbReference type="SUPFAM" id="SSF53850">
    <property type="entry name" value="Periplasmic binding protein-like II"/>
    <property type="match status" value="1"/>
</dbReference>
<dbReference type="GeneID" id="93225554"/>
<evidence type="ECO:0000313" key="6">
    <source>
        <dbReference type="EMBL" id="MDG2949632.1"/>
    </source>
</evidence>
<dbReference type="AlphaFoldDB" id="A0AAW6QBF9"/>
<evidence type="ECO:0000313" key="5">
    <source>
        <dbReference type="EMBL" id="MDG2946370.1"/>
    </source>
</evidence>
<evidence type="ECO:0000313" key="7">
    <source>
        <dbReference type="Proteomes" id="UP001214976"/>
    </source>
</evidence>
<protein>
    <submittedName>
        <fullName evidence="6">ABC transporter substrate-binding protein</fullName>
    </submittedName>
</protein>
<dbReference type="PANTHER" id="PTHR30290">
    <property type="entry name" value="PERIPLASMIC BINDING COMPONENT OF ABC TRANSPORTER"/>
    <property type="match status" value="1"/>
</dbReference>
<dbReference type="Pfam" id="PF00496">
    <property type="entry name" value="SBP_bac_5"/>
    <property type="match status" value="1"/>
</dbReference>
<name>A0AAW6QBF9_9PAST</name>
<feature type="domain" description="Solute-binding protein family 5" evidence="4">
    <location>
        <begin position="75"/>
        <end position="478"/>
    </location>
</feature>
<sequence length="563" mass="63758">MLKISITLLFFLITSLPVLSAPRVPAELTDNGLIYCTHATGFSFNPQTADAGTSMNVVTEQIYNKLFEIKANSSQVVPSLAQSYKISPDGKTITLYLRRGVKFHHTPWFTPSRDFNADDVVFSLNRVLGHNTSLPEFELEKEQNIANRQYSIFHDLAKKTRFPYFESIKLNQKINYVENVDPYTVQIHLFEPDASILSHLASQYAVIFSHEYALQLNADDNLEQLDTLPVGTGAYQLQEYLRGQYVRLMPNPYYWQKPAKISNIIIDLSTDKTGRMAKFFNNECHIAAFPEVSQLGLLQQSGAQFKTTITEGMNLSFLAFNFLRPAMQNADLRRAIALAINRERLIKHIYYDTAVVANNIIPAISWAAGNDASHFDYNYDPKKAREILANMQVPPLEMWSVQEEQLFNPAPIKMAEMIRADLKAVGLDVKVRLISRNFLTENLHNKTEDYDLILAGWLAGSLDPDSFLRPILSCGTTNEISNVSNWCSESFDQLLDSALTHSDPHARAADYAIAQRQVFSELPILPLANVKRILISNTRVNGIEVTPFGNIHFEKLSLKKERK</sequence>
<dbReference type="PROSITE" id="PS01040">
    <property type="entry name" value="SBP_BACTERIAL_5"/>
    <property type="match status" value="1"/>
</dbReference>
<dbReference type="Gene3D" id="3.10.105.10">
    <property type="entry name" value="Dipeptide-binding Protein, Domain 3"/>
    <property type="match status" value="1"/>
</dbReference>
<gene>
    <name evidence="6" type="ORF">P7M15_03690</name>
    <name evidence="5" type="ORF">P7M32_07990</name>
</gene>
<dbReference type="GO" id="GO:0015833">
    <property type="term" value="P:peptide transport"/>
    <property type="evidence" value="ECO:0007669"/>
    <property type="project" value="TreeGrafter"/>
</dbReference>
<dbReference type="EMBL" id="JARQTX010000008">
    <property type="protein sequence ID" value="MDG2946370.1"/>
    <property type="molecule type" value="Genomic_DNA"/>
</dbReference>
<dbReference type="EMBL" id="JARQTW010000007">
    <property type="protein sequence ID" value="MDG2949632.1"/>
    <property type="molecule type" value="Genomic_DNA"/>
</dbReference>
<dbReference type="GO" id="GO:0043190">
    <property type="term" value="C:ATP-binding cassette (ABC) transporter complex"/>
    <property type="evidence" value="ECO:0007669"/>
    <property type="project" value="InterPro"/>
</dbReference>
<dbReference type="Proteomes" id="UP001214976">
    <property type="component" value="Unassembled WGS sequence"/>
</dbReference>
<keyword evidence="2 3" id="KW-0732">Signal</keyword>
<reference evidence="6 8" key="1">
    <citation type="submission" date="2023-03" db="EMBL/GenBank/DDBJ databases">
        <title>Classification of Bisgaard taxon 6 and taxon 10 as Exercitatus varius gen. nov., spec. nov.</title>
        <authorList>
            <person name="Christensen H."/>
        </authorList>
    </citation>
    <scope>NUCLEOTIDE SEQUENCE</scope>
    <source>
        <strain evidence="5 8">23350_01</strain>
        <strain evidence="6">86116</strain>
    </source>
</reference>
<evidence type="ECO:0000256" key="1">
    <source>
        <dbReference type="ARBA" id="ARBA00005695"/>
    </source>
</evidence>
<comment type="similarity">
    <text evidence="1">Belongs to the bacterial solute-binding protein 5 family.</text>
</comment>
<dbReference type="Gene3D" id="3.90.76.10">
    <property type="entry name" value="Dipeptide-binding Protein, Domain 1"/>
    <property type="match status" value="1"/>
</dbReference>
<dbReference type="InterPro" id="IPR000914">
    <property type="entry name" value="SBP_5_dom"/>
</dbReference>
<evidence type="ECO:0000256" key="3">
    <source>
        <dbReference type="SAM" id="SignalP"/>
    </source>
</evidence>
<dbReference type="InterPro" id="IPR023765">
    <property type="entry name" value="SBP_5_CS"/>
</dbReference>
<organism evidence="6 7">
    <name type="scientific">Exercitatus varius</name>
    <dbReference type="NCBI Taxonomy" id="67857"/>
    <lineage>
        <taxon>Bacteria</taxon>
        <taxon>Pseudomonadati</taxon>
        <taxon>Pseudomonadota</taxon>
        <taxon>Gammaproteobacteria</taxon>
        <taxon>Pasteurellales</taxon>
        <taxon>Pasteurellaceae</taxon>
        <taxon>Exercitatus</taxon>
    </lineage>
</organism>
<keyword evidence="8" id="KW-1185">Reference proteome</keyword>